<dbReference type="STRING" id="633807.BW732_04600"/>
<dbReference type="RefSeq" id="WP_077275670.1">
    <property type="nucleotide sequence ID" value="NZ_CP019609.1"/>
</dbReference>
<evidence type="ECO:0000313" key="1">
    <source>
        <dbReference type="EMBL" id="AQP53579.1"/>
    </source>
</evidence>
<dbReference type="OrthoDB" id="2610916at2"/>
<dbReference type="EMBL" id="CP019609">
    <property type="protein sequence ID" value="AQP53579.1"/>
    <property type="molecule type" value="Genomic_DNA"/>
</dbReference>
<gene>
    <name evidence="1" type="ORF">BW732_04600</name>
</gene>
<protein>
    <submittedName>
        <fullName evidence="1">Uncharacterized protein</fullName>
    </submittedName>
</protein>
<accession>A0A1Q2D5D4</accession>
<dbReference type="AlphaFoldDB" id="A0A1Q2D5D4"/>
<keyword evidence="2" id="KW-1185">Reference proteome</keyword>
<reference evidence="1 2" key="1">
    <citation type="journal article" date="2010" name="Int. J. Syst. Evol. Microbiol.">
        <title>Vagococcus penaei sp. nov., isolated from spoilage microbiota of cooked shrimp (Penaeus vannamei).</title>
        <authorList>
            <person name="Jaffres E."/>
            <person name="Prevost H."/>
            <person name="Rossero A."/>
            <person name="Joffraud J.J."/>
            <person name="Dousset X."/>
        </authorList>
    </citation>
    <scope>NUCLEOTIDE SEQUENCE [LARGE SCALE GENOMIC DNA]</scope>
    <source>
        <strain evidence="1 2">CD276</strain>
    </source>
</reference>
<evidence type="ECO:0000313" key="2">
    <source>
        <dbReference type="Proteomes" id="UP000188246"/>
    </source>
</evidence>
<name>A0A1Q2D5D4_9ENTE</name>
<organism evidence="1 2">
    <name type="scientific">Vagococcus penaei</name>
    <dbReference type="NCBI Taxonomy" id="633807"/>
    <lineage>
        <taxon>Bacteria</taxon>
        <taxon>Bacillati</taxon>
        <taxon>Bacillota</taxon>
        <taxon>Bacilli</taxon>
        <taxon>Lactobacillales</taxon>
        <taxon>Enterococcaceae</taxon>
        <taxon>Vagococcus</taxon>
    </lineage>
</organism>
<dbReference type="Proteomes" id="UP000188246">
    <property type="component" value="Chromosome"/>
</dbReference>
<sequence>MMTTLKNNFMQATVGSTLWITLIISFRQLNEDIPFHFVWNILGIGLLFGLVFGIIYPYLWEYSTFKARINILISTIANVACGFLGVRLYSVEMFDFIAPYWIGVIGVTLIGHIIGFYFYSNYKNKQLKKELNQLI</sequence>
<proteinExistence type="predicted"/>
<dbReference type="KEGG" id="vpi:BW732_04600"/>